<feature type="compositionally biased region" description="Acidic residues" evidence="1">
    <location>
        <begin position="394"/>
        <end position="415"/>
    </location>
</feature>
<evidence type="ECO:0000256" key="1">
    <source>
        <dbReference type="SAM" id="MobiDB-lite"/>
    </source>
</evidence>
<evidence type="ECO:0000313" key="2">
    <source>
        <dbReference type="EMBL" id="ETO14462.1"/>
    </source>
</evidence>
<name>X6MM04_RETFI</name>
<accession>X6MM04</accession>
<sequence>MKAKRLFSHIVEALYCRYGKDIRYEELQDFPGIDGQKSHYLFGMVALDTNDVSLARTCMHFYQHATELHAANNAAYFYSDLAVLEGLLHHSQWFESYKWALKAWERSKVVPYHQVVLAMILSMIRMLCFQKQIILELLHPNMSQSSKIDFHKVFMEKFDPMDPVNCILFYEEILQKKTTMLKRSIRPWRLKQLWQKHIVRNFVWDEDLLSSSKDFRRFKDNPLVQQDIHSITDVALYFHAARYFRKRHKWCNARHYFDKAVDLTKSVKSWNAIVQIWNPCIAQVKAQTEFGDTLKLISMLHLGRSRVSEMSCSQPKASCHSHNGNDVSNSSHPTSYKKKTYPKSGIRSHRNKTVDIRPANEFLPPSKRPSQSNADNEVSENDNESDEKKRHSDNEDEDENEDGDGDDEEDEDDEDRNNNDSNNSDEDGHERDNQNGTENDKEKEQQAEKQDPPENHSIEKQTNEINPKEQ</sequence>
<proteinExistence type="predicted"/>
<dbReference type="AlphaFoldDB" id="X6MM04"/>
<dbReference type="EMBL" id="ASPP01020016">
    <property type="protein sequence ID" value="ETO14462.1"/>
    <property type="molecule type" value="Genomic_DNA"/>
</dbReference>
<reference evidence="2 3" key="1">
    <citation type="journal article" date="2013" name="Curr. Biol.">
        <title>The Genome of the Foraminiferan Reticulomyxa filosa.</title>
        <authorList>
            <person name="Glockner G."/>
            <person name="Hulsmann N."/>
            <person name="Schleicher M."/>
            <person name="Noegel A.A."/>
            <person name="Eichinger L."/>
            <person name="Gallinger C."/>
            <person name="Pawlowski J."/>
            <person name="Sierra R."/>
            <person name="Euteneuer U."/>
            <person name="Pillet L."/>
            <person name="Moustafa A."/>
            <person name="Platzer M."/>
            <person name="Groth M."/>
            <person name="Szafranski K."/>
            <person name="Schliwa M."/>
        </authorList>
    </citation>
    <scope>NUCLEOTIDE SEQUENCE [LARGE SCALE GENOMIC DNA]</scope>
</reference>
<feature type="compositionally biased region" description="Basic and acidic residues" evidence="1">
    <location>
        <begin position="426"/>
        <end position="470"/>
    </location>
</feature>
<comment type="caution">
    <text evidence="2">The sequence shown here is derived from an EMBL/GenBank/DDBJ whole genome shotgun (WGS) entry which is preliminary data.</text>
</comment>
<dbReference type="Proteomes" id="UP000023152">
    <property type="component" value="Unassembled WGS sequence"/>
</dbReference>
<gene>
    <name evidence="2" type="ORF">RFI_22906</name>
</gene>
<evidence type="ECO:0000313" key="3">
    <source>
        <dbReference type="Proteomes" id="UP000023152"/>
    </source>
</evidence>
<keyword evidence="3" id="KW-1185">Reference proteome</keyword>
<protein>
    <submittedName>
        <fullName evidence="2">Uncharacterized protein</fullName>
    </submittedName>
</protein>
<feature type="compositionally biased region" description="Polar residues" evidence="1">
    <location>
        <begin position="313"/>
        <end position="334"/>
    </location>
</feature>
<feature type="compositionally biased region" description="Basic residues" evidence="1">
    <location>
        <begin position="335"/>
        <end position="351"/>
    </location>
</feature>
<feature type="region of interest" description="Disordered" evidence="1">
    <location>
        <begin position="313"/>
        <end position="470"/>
    </location>
</feature>
<organism evidence="2 3">
    <name type="scientific">Reticulomyxa filosa</name>
    <dbReference type="NCBI Taxonomy" id="46433"/>
    <lineage>
        <taxon>Eukaryota</taxon>
        <taxon>Sar</taxon>
        <taxon>Rhizaria</taxon>
        <taxon>Retaria</taxon>
        <taxon>Foraminifera</taxon>
        <taxon>Monothalamids</taxon>
        <taxon>Reticulomyxidae</taxon>
        <taxon>Reticulomyxa</taxon>
    </lineage>
</organism>